<dbReference type="InterPro" id="IPR019557">
    <property type="entry name" value="AminoTfrase-like_pln_mobile"/>
</dbReference>
<accession>A0A8J5Y6E6</accession>
<dbReference type="GO" id="GO:0010073">
    <property type="term" value="P:meristem maintenance"/>
    <property type="evidence" value="ECO:0007669"/>
    <property type="project" value="InterPro"/>
</dbReference>
<comment type="caution">
    <text evidence="2">The sequence shown here is derived from an EMBL/GenBank/DDBJ whole genome shotgun (WGS) entry which is preliminary data.</text>
</comment>
<reference evidence="2 3" key="1">
    <citation type="journal article" date="2021" name="bioRxiv">
        <title>The Gossypium anomalum genome as a resource for cotton improvement and evolutionary analysis of hybrid incompatibility.</title>
        <authorList>
            <person name="Grover C.E."/>
            <person name="Yuan D."/>
            <person name="Arick M.A."/>
            <person name="Miller E.R."/>
            <person name="Hu G."/>
            <person name="Peterson D.G."/>
            <person name="Wendel J.F."/>
            <person name="Udall J.A."/>
        </authorList>
    </citation>
    <scope>NUCLEOTIDE SEQUENCE [LARGE SCALE GENOMIC DNA]</scope>
    <source>
        <strain evidence="2">JFW-Udall</strain>
        <tissue evidence="2">Leaf</tissue>
    </source>
</reference>
<organism evidence="2 3">
    <name type="scientific">Gossypium anomalum</name>
    <dbReference type="NCBI Taxonomy" id="47600"/>
    <lineage>
        <taxon>Eukaryota</taxon>
        <taxon>Viridiplantae</taxon>
        <taxon>Streptophyta</taxon>
        <taxon>Embryophyta</taxon>
        <taxon>Tracheophyta</taxon>
        <taxon>Spermatophyta</taxon>
        <taxon>Magnoliopsida</taxon>
        <taxon>eudicotyledons</taxon>
        <taxon>Gunneridae</taxon>
        <taxon>Pentapetalae</taxon>
        <taxon>rosids</taxon>
        <taxon>malvids</taxon>
        <taxon>Malvales</taxon>
        <taxon>Malvaceae</taxon>
        <taxon>Malvoideae</taxon>
        <taxon>Gossypium</taxon>
    </lineage>
</organism>
<name>A0A8J5Y6E6_9ROSI</name>
<sequence length="199" mass="23383">MIRGYLMPDLSRNLVHLIWLLKLIDFRATGELSWGSAVLATLYKEMCGATRSNKAKIGGCLSLLQSWARSRFPFLHPRVDHPYTFPLIKRWNHSTSYVGIPTSLEYIWLVLDQRSEAQFQWTPYEDPAIRVVMPDEFLQNPKAWHVKIALVNYATVEMHQSYRVLRQFGFRQPIPVAPEVFDDEHKVDLQQLHTDWPRY</sequence>
<dbReference type="EMBL" id="JAHUZN010000011">
    <property type="protein sequence ID" value="KAG8478648.1"/>
    <property type="molecule type" value="Genomic_DNA"/>
</dbReference>
<proteinExistence type="predicted"/>
<evidence type="ECO:0000313" key="3">
    <source>
        <dbReference type="Proteomes" id="UP000701853"/>
    </source>
</evidence>
<dbReference type="OrthoDB" id="971715at2759"/>
<dbReference type="Pfam" id="PF10536">
    <property type="entry name" value="PMD"/>
    <property type="match status" value="1"/>
</dbReference>
<dbReference type="AlphaFoldDB" id="A0A8J5Y6E6"/>
<gene>
    <name evidence="2" type="ORF">CXB51_028450</name>
</gene>
<dbReference type="PANTHER" id="PTHR46033">
    <property type="entry name" value="PROTEIN MAIN-LIKE 2"/>
    <property type="match status" value="1"/>
</dbReference>
<evidence type="ECO:0000259" key="1">
    <source>
        <dbReference type="Pfam" id="PF10536"/>
    </source>
</evidence>
<feature type="domain" description="Aminotransferase-like plant mobile" evidence="1">
    <location>
        <begin position="3"/>
        <end position="178"/>
    </location>
</feature>
<dbReference type="PANTHER" id="PTHR46033:SF8">
    <property type="entry name" value="PROTEIN MAINTENANCE OF MERISTEMS-LIKE"/>
    <property type="match status" value="1"/>
</dbReference>
<keyword evidence="3" id="KW-1185">Reference proteome</keyword>
<dbReference type="Proteomes" id="UP000701853">
    <property type="component" value="Chromosome 11"/>
</dbReference>
<dbReference type="InterPro" id="IPR044824">
    <property type="entry name" value="MAIN-like"/>
</dbReference>
<evidence type="ECO:0000313" key="2">
    <source>
        <dbReference type="EMBL" id="KAG8478648.1"/>
    </source>
</evidence>
<protein>
    <recommendedName>
        <fullName evidence="1">Aminotransferase-like plant mobile domain-containing protein</fullName>
    </recommendedName>
</protein>